<reference evidence="2 3" key="1">
    <citation type="submission" date="2019-02" db="EMBL/GenBank/DDBJ databases">
        <title>Deep-cultivation of Planctomycetes and their phenomic and genomic characterization uncovers novel biology.</title>
        <authorList>
            <person name="Wiegand S."/>
            <person name="Jogler M."/>
            <person name="Boedeker C."/>
            <person name="Pinto D."/>
            <person name="Vollmers J."/>
            <person name="Rivas-Marin E."/>
            <person name="Kohn T."/>
            <person name="Peeters S.H."/>
            <person name="Heuer A."/>
            <person name="Rast P."/>
            <person name="Oberbeckmann S."/>
            <person name="Bunk B."/>
            <person name="Jeske O."/>
            <person name="Meyerdierks A."/>
            <person name="Storesund J.E."/>
            <person name="Kallscheuer N."/>
            <person name="Luecker S."/>
            <person name="Lage O.M."/>
            <person name="Pohl T."/>
            <person name="Merkel B.J."/>
            <person name="Hornburger P."/>
            <person name="Mueller R.-W."/>
            <person name="Bruemmer F."/>
            <person name="Labrenz M."/>
            <person name="Spormann A.M."/>
            <person name="Op den Camp H."/>
            <person name="Overmann J."/>
            <person name="Amann R."/>
            <person name="Jetten M.S.M."/>
            <person name="Mascher T."/>
            <person name="Medema M.H."/>
            <person name="Devos D.P."/>
            <person name="Kaster A.-K."/>
            <person name="Ovreas L."/>
            <person name="Rohde M."/>
            <person name="Galperin M.Y."/>
            <person name="Jogler C."/>
        </authorList>
    </citation>
    <scope>NUCLEOTIDE SEQUENCE [LARGE SCALE GENOMIC DNA]</scope>
    <source>
        <strain evidence="2 3">Mal4</strain>
    </source>
</reference>
<feature type="compositionally biased region" description="Low complexity" evidence="1">
    <location>
        <begin position="180"/>
        <end position="194"/>
    </location>
</feature>
<dbReference type="KEGG" id="mri:Mal4_16370"/>
<feature type="region of interest" description="Disordered" evidence="1">
    <location>
        <begin position="65"/>
        <end position="92"/>
    </location>
</feature>
<feature type="compositionally biased region" description="Basic and acidic residues" evidence="1">
    <location>
        <begin position="30"/>
        <end position="41"/>
    </location>
</feature>
<dbReference type="AlphaFoldDB" id="A0A517Z4H4"/>
<feature type="region of interest" description="Disordered" evidence="1">
    <location>
        <begin position="152"/>
        <end position="204"/>
    </location>
</feature>
<sequence length="204" mass="22205">MPRLCEPCASPDRHSSRRSPAGRNACPTGRLREQHRNDRWPGHTTCLEAEGTERICAVLRTHSPGIARQKPDAQEPGGRGWSEHRERSNSNLRAATVRERKHDAITRSTPMLPLKSKHATRSLRASVVAPHLTPVAHTPGSPSTLQALRLEPHASSSRPTISPIHSRCSGFIAHARRQSTDSSSHSSTGPAASAISRENDASAR</sequence>
<name>A0A517Z4H4_9PLAN</name>
<dbReference type="Proteomes" id="UP000320496">
    <property type="component" value="Chromosome"/>
</dbReference>
<accession>A0A517Z4H4</accession>
<organism evidence="2 3">
    <name type="scientific">Maioricimonas rarisocia</name>
    <dbReference type="NCBI Taxonomy" id="2528026"/>
    <lineage>
        <taxon>Bacteria</taxon>
        <taxon>Pseudomonadati</taxon>
        <taxon>Planctomycetota</taxon>
        <taxon>Planctomycetia</taxon>
        <taxon>Planctomycetales</taxon>
        <taxon>Planctomycetaceae</taxon>
        <taxon>Maioricimonas</taxon>
    </lineage>
</organism>
<dbReference type="EMBL" id="CP036275">
    <property type="protein sequence ID" value="QDU37327.1"/>
    <property type="molecule type" value="Genomic_DNA"/>
</dbReference>
<protein>
    <submittedName>
        <fullName evidence="2">Uncharacterized protein</fullName>
    </submittedName>
</protein>
<evidence type="ECO:0000256" key="1">
    <source>
        <dbReference type="SAM" id="MobiDB-lite"/>
    </source>
</evidence>
<feature type="region of interest" description="Disordered" evidence="1">
    <location>
        <begin position="1"/>
        <end position="42"/>
    </location>
</feature>
<keyword evidence="3" id="KW-1185">Reference proteome</keyword>
<proteinExistence type="predicted"/>
<evidence type="ECO:0000313" key="3">
    <source>
        <dbReference type="Proteomes" id="UP000320496"/>
    </source>
</evidence>
<gene>
    <name evidence="2" type="ORF">Mal4_16370</name>
</gene>
<evidence type="ECO:0000313" key="2">
    <source>
        <dbReference type="EMBL" id="QDU37327.1"/>
    </source>
</evidence>